<dbReference type="InterPro" id="IPR003752">
    <property type="entry name" value="DiS_bond_form_DsbB/BdbC"/>
</dbReference>
<evidence type="ECO:0000256" key="9">
    <source>
        <dbReference type="ARBA" id="ARBA00023002"/>
    </source>
</evidence>
<keyword evidence="6 14" id="KW-0812">Transmembrane</keyword>
<evidence type="ECO:0000256" key="6">
    <source>
        <dbReference type="ARBA" id="ARBA00022692"/>
    </source>
</evidence>
<keyword evidence="3 14" id="KW-0813">Transport</keyword>
<evidence type="ECO:0000256" key="11">
    <source>
        <dbReference type="ARBA" id="ARBA00023157"/>
    </source>
</evidence>
<dbReference type="EMBL" id="BMFO01000002">
    <property type="protein sequence ID" value="GGF91265.1"/>
    <property type="molecule type" value="Genomic_DNA"/>
</dbReference>
<dbReference type="SUPFAM" id="SSF158442">
    <property type="entry name" value="DsbB-like"/>
    <property type="match status" value="1"/>
</dbReference>
<dbReference type="InterPro" id="IPR022920">
    <property type="entry name" value="Disulphide_bond_form_DsbB"/>
</dbReference>
<comment type="caution">
    <text evidence="16">The sequence shown here is derived from an EMBL/GenBank/DDBJ whole genome shotgun (WGS) entry which is preliminary data.</text>
</comment>
<reference evidence="16" key="2">
    <citation type="submission" date="2020-09" db="EMBL/GenBank/DDBJ databases">
        <authorList>
            <person name="Sun Q."/>
            <person name="Zhou Y."/>
        </authorList>
    </citation>
    <scope>NUCLEOTIDE SEQUENCE</scope>
    <source>
        <strain evidence="16">CGMCC 1.12726</strain>
    </source>
</reference>
<dbReference type="InterPro" id="IPR023380">
    <property type="entry name" value="DsbB-like_sf"/>
</dbReference>
<dbReference type="RefSeq" id="WP_188448727.1">
    <property type="nucleotide sequence ID" value="NZ_BMFO01000002.1"/>
</dbReference>
<dbReference type="Proteomes" id="UP000632858">
    <property type="component" value="Unassembled WGS sequence"/>
</dbReference>
<proteinExistence type="inferred from homology"/>
<keyword evidence="8 14" id="KW-1133">Transmembrane helix</keyword>
<protein>
    <recommendedName>
        <fullName evidence="14">Disulfide bond formation protein B</fullName>
    </recommendedName>
    <alternativeName>
        <fullName evidence="14">Disulfide oxidoreductase</fullName>
    </alternativeName>
</protein>
<organism evidence="16 17">
    <name type="scientific">Arenimonas maotaiensis</name>
    <dbReference type="NCBI Taxonomy" id="1446479"/>
    <lineage>
        <taxon>Bacteria</taxon>
        <taxon>Pseudomonadati</taxon>
        <taxon>Pseudomonadota</taxon>
        <taxon>Gammaproteobacteria</taxon>
        <taxon>Lysobacterales</taxon>
        <taxon>Lysobacteraceae</taxon>
        <taxon>Arenimonas</taxon>
    </lineage>
</organism>
<evidence type="ECO:0000256" key="1">
    <source>
        <dbReference type="ARBA" id="ARBA00004429"/>
    </source>
</evidence>
<feature type="topological domain" description="Cytoplasmic" evidence="14">
    <location>
        <begin position="1"/>
        <end position="11"/>
    </location>
</feature>
<dbReference type="PANTHER" id="PTHR36570">
    <property type="entry name" value="DISULFIDE BOND FORMATION PROTEIN B"/>
    <property type="match status" value="1"/>
</dbReference>
<keyword evidence="10 14" id="KW-0472">Membrane</keyword>
<sequence>MNPLSWSFRRLYLLAAAACFGSVAYALYVQYGMLMQPCPLCILQRVAFLAMGVFFLAGAAHNPGAFGRKVYAALAGLSTVAGLAVAGRHVAIQLAPADQLSFCGGMGLDYMLEAMPLTEVLVTVFKGSGECAKIDWQFLGLSMPMWTLVLYTGFLSLAVYSAFKKY</sequence>
<dbReference type="PANTHER" id="PTHR36570:SF3">
    <property type="entry name" value="DISULFIDE BOND FORMATION PROTEIN B"/>
    <property type="match status" value="1"/>
</dbReference>
<feature type="transmembrane region" description="Helical" evidence="15">
    <location>
        <begin position="145"/>
        <end position="163"/>
    </location>
</feature>
<evidence type="ECO:0000256" key="5">
    <source>
        <dbReference type="ARBA" id="ARBA00022519"/>
    </source>
</evidence>
<evidence type="ECO:0000256" key="4">
    <source>
        <dbReference type="ARBA" id="ARBA00022475"/>
    </source>
</evidence>
<dbReference type="Gene3D" id="1.20.1550.10">
    <property type="entry name" value="DsbB-like"/>
    <property type="match status" value="1"/>
</dbReference>
<comment type="subcellular location">
    <subcellularLocation>
        <location evidence="1">Cell inner membrane</location>
        <topology evidence="1">Multi-pass membrane protein</topology>
    </subcellularLocation>
    <subcellularLocation>
        <location evidence="14">Cell membrane</location>
        <topology evidence="14">Multi-pass membrane protein</topology>
    </subcellularLocation>
</comment>
<feature type="transmembrane region" description="Helical" evidence="15">
    <location>
        <begin position="42"/>
        <end position="59"/>
    </location>
</feature>
<dbReference type="HAMAP" id="MF_00286">
    <property type="entry name" value="DsbB"/>
    <property type="match status" value="1"/>
</dbReference>
<evidence type="ECO:0000256" key="3">
    <source>
        <dbReference type="ARBA" id="ARBA00022448"/>
    </source>
</evidence>
<evidence type="ECO:0000256" key="12">
    <source>
        <dbReference type="ARBA" id="ARBA00023186"/>
    </source>
</evidence>
<name>A0A917CLB4_9GAMM</name>
<feature type="topological domain" description="Periplasmic" evidence="14">
    <location>
        <begin position="29"/>
        <end position="46"/>
    </location>
</feature>
<accession>A0A917CLB4</accession>
<feature type="topological domain" description="Cytoplasmic" evidence="14">
    <location>
        <begin position="64"/>
        <end position="69"/>
    </location>
</feature>
<keyword evidence="9 14" id="KW-0560">Oxidoreductase</keyword>
<gene>
    <name evidence="14 16" type="primary">dsbB</name>
    <name evidence="16" type="ORF">GCM10010960_11520</name>
</gene>
<comment type="function">
    <text evidence="14">Required for disulfide bond formation in some periplasmic proteins. Acts by oxidizing the DsbA protein.</text>
</comment>
<keyword evidence="12 14" id="KW-0143">Chaperone</keyword>
<keyword evidence="13 14" id="KW-0676">Redox-active center</keyword>
<evidence type="ECO:0000256" key="2">
    <source>
        <dbReference type="ARBA" id="ARBA00008823"/>
    </source>
</evidence>
<feature type="disulfide bond" description="Redox-active" evidence="14">
    <location>
        <begin position="38"/>
        <end position="41"/>
    </location>
</feature>
<reference evidence="16" key="1">
    <citation type="journal article" date="2014" name="Int. J. Syst. Evol. Microbiol.">
        <title>Complete genome sequence of Corynebacterium casei LMG S-19264T (=DSM 44701T), isolated from a smear-ripened cheese.</title>
        <authorList>
            <consortium name="US DOE Joint Genome Institute (JGI-PGF)"/>
            <person name="Walter F."/>
            <person name="Albersmeier A."/>
            <person name="Kalinowski J."/>
            <person name="Ruckert C."/>
        </authorList>
    </citation>
    <scope>NUCLEOTIDE SEQUENCE</scope>
    <source>
        <strain evidence="16">CGMCC 1.12726</strain>
    </source>
</reference>
<feature type="topological domain" description="Cytoplasmic" evidence="14">
    <location>
        <begin position="165"/>
        <end position="166"/>
    </location>
</feature>
<evidence type="ECO:0000256" key="14">
    <source>
        <dbReference type="HAMAP-Rule" id="MF_00286"/>
    </source>
</evidence>
<comment type="similarity">
    <text evidence="2 14">Belongs to the DsbB family.</text>
</comment>
<keyword evidence="7 14" id="KW-0249">Electron transport</keyword>
<dbReference type="Pfam" id="PF02600">
    <property type="entry name" value="DsbB"/>
    <property type="match status" value="1"/>
</dbReference>
<evidence type="ECO:0000313" key="17">
    <source>
        <dbReference type="Proteomes" id="UP000632858"/>
    </source>
</evidence>
<keyword evidence="17" id="KW-1185">Reference proteome</keyword>
<dbReference type="InterPro" id="IPR050183">
    <property type="entry name" value="DsbB"/>
</dbReference>
<dbReference type="GO" id="GO:0009055">
    <property type="term" value="F:electron transfer activity"/>
    <property type="evidence" value="ECO:0007669"/>
    <property type="project" value="UniProtKB-UniRule"/>
</dbReference>
<comment type="caution">
    <text evidence="14">Lacks conserved residue(s) required for the propagation of feature annotation.</text>
</comment>
<evidence type="ECO:0000256" key="15">
    <source>
        <dbReference type="SAM" id="Phobius"/>
    </source>
</evidence>
<dbReference type="GO" id="GO:0015035">
    <property type="term" value="F:protein-disulfide reductase activity"/>
    <property type="evidence" value="ECO:0007669"/>
    <property type="project" value="UniProtKB-UniRule"/>
</dbReference>
<keyword evidence="11 14" id="KW-1015">Disulfide bond</keyword>
<evidence type="ECO:0000313" key="16">
    <source>
        <dbReference type="EMBL" id="GGF91265.1"/>
    </source>
</evidence>
<dbReference type="GO" id="GO:0006457">
    <property type="term" value="P:protein folding"/>
    <property type="evidence" value="ECO:0007669"/>
    <property type="project" value="InterPro"/>
</dbReference>
<evidence type="ECO:0000256" key="8">
    <source>
        <dbReference type="ARBA" id="ARBA00022989"/>
    </source>
</evidence>
<evidence type="ECO:0000256" key="10">
    <source>
        <dbReference type="ARBA" id="ARBA00023136"/>
    </source>
</evidence>
<keyword evidence="5" id="KW-0997">Cell inner membrane</keyword>
<feature type="transmembrane region" description="Helical" evidence="15">
    <location>
        <begin position="71"/>
        <end position="91"/>
    </location>
</feature>
<evidence type="ECO:0000256" key="7">
    <source>
        <dbReference type="ARBA" id="ARBA00022982"/>
    </source>
</evidence>
<evidence type="ECO:0000256" key="13">
    <source>
        <dbReference type="ARBA" id="ARBA00023284"/>
    </source>
</evidence>
<dbReference type="GO" id="GO:0005886">
    <property type="term" value="C:plasma membrane"/>
    <property type="evidence" value="ECO:0007669"/>
    <property type="project" value="UniProtKB-SubCell"/>
</dbReference>
<dbReference type="AlphaFoldDB" id="A0A917CLB4"/>
<keyword evidence="4 14" id="KW-1003">Cell membrane</keyword>